<accession>A0A0F9KXR7</accession>
<sequence length="66" mass="8107">MKREYYDQLIGYYTLYRIGGVNNTTKNVDIKRLGVYFSRHGYLHLYNIENIIDETEFSKFIEWFKE</sequence>
<comment type="caution">
    <text evidence="1">The sequence shown here is derived from an EMBL/GenBank/DDBJ whole genome shotgun (WGS) entry which is preliminary data.</text>
</comment>
<name>A0A0F9KXR7_9ZZZZ</name>
<gene>
    <name evidence="1" type="ORF">LCGC14_1647670</name>
</gene>
<reference evidence="1" key="1">
    <citation type="journal article" date="2015" name="Nature">
        <title>Complex archaea that bridge the gap between prokaryotes and eukaryotes.</title>
        <authorList>
            <person name="Spang A."/>
            <person name="Saw J.H."/>
            <person name="Jorgensen S.L."/>
            <person name="Zaremba-Niedzwiedzka K."/>
            <person name="Martijn J."/>
            <person name="Lind A.E."/>
            <person name="van Eijk R."/>
            <person name="Schleper C."/>
            <person name="Guy L."/>
            <person name="Ettema T.J."/>
        </authorList>
    </citation>
    <scope>NUCLEOTIDE SEQUENCE</scope>
</reference>
<protein>
    <submittedName>
        <fullName evidence="1">Uncharacterized protein</fullName>
    </submittedName>
</protein>
<dbReference type="AlphaFoldDB" id="A0A0F9KXR7"/>
<proteinExistence type="predicted"/>
<dbReference type="EMBL" id="LAZR01013813">
    <property type="protein sequence ID" value="KKM20215.1"/>
    <property type="molecule type" value="Genomic_DNA"/>
</dbReference>
<feature type="non-terminal residue" evidence="1">
    <location>
        <position position="66"/>
    </location>
</feature>
<organism evidence="1">
    <name type="scientific">marine sediment metagenome</name>
    <dbReference type="NCBI Taxonomy" id="412755"/>
    <lineage>
        <taxon>unclassified sequences</taxon>
        <taxon>metagenomes</taxon>
        <taxon>ecological metagenomes</taxon>
    </lineage>
</organism>
<evidence type="ECO:0000313" key="1">
    <source>
        <dbReference type="EMBL" id="KKM20215.1"/>
    </source>
</evidence>